<evidence type="ECO:0000256" key="1">
    <source>
        <dbReference type="ARBA" id="ARBA00009477"/>
    </source>
</evidence>
<keyword evidence="3" id="KW-1133">Transmembrane helix</keyword>
<dbReference type="Gene3D" id="2.40.30.170">
    <property type="match status" value="1"/>
</dbReference>
<evidence type="ECO:0000313" key="6">
    <source>
        <dbReference type="EMBL" id="RVT43727.1"/>
    </source>
</evidence>
<gene>
    <name evidence="6" type="ORF">ENE74_03750</name>
</gene>
<proteinExistence type="inferred from homology"/>
<dbReference type="Proteomes" id="UP000282977">
    <property type="component" value="Unassembled WGS sequence"/>
</dbReference>
<reference evidence="6 7" key="1">
    <citation type="submission" date="2019-01" db="EMBL/GenBank/DDBJ databases">
        <authorList>
            <person name="Chen W.-M."/>
        </authorList>
    </citation>
    <scope>NUCLEOTIDE SEQUENCE [LARGE SCALE GENOMIC DNA]</scope>
    <source>
        <strain evidence="6 7">TLA-22</strain>
    </source>
</reference>
<sequence length="398" mass="40722">MNYETQFASDIGMMPLQDEEARGRKRRRIVIGGVVAATVLVVAALALGNRNGAAGDDAAAGAQVSAPVVTVISPGQSNVASTVTATGSLNARVDMPVGVVGEGGQVTRVLVQPGDWVRAGQVLAVVERSVQSEQAKALAAQIGVARADAKLAKAQLDRARQLVGRGFISQADIDQREATLAAANSRVAVAEAQLAEQRARNGRLDLRAPAAGLVLTRAVEPGQVVGASSGVLFRIAKDGEMELRALLSEADLAKVRVGVPATVTPVGGAQGVEGRVWQVAPVIDPVSRQGIARVALPYASAIRPGGFAAVNIVTGTGSAPLLPESAVLSDNGGNYVFVVNAKDVVERRKVRVGQVSSTGVAITSGLSGQERVVASAGAFLNPGQKVKPELQKLAPTGA</sequence>
<dbReference type="AlphaFoldDB" id="A0A437JCV1"/>
<dbReference type="EMBL" id="RZUL01000001">
    <property type="protein sequence ID" value="RVT43727.1"/>
    <property type="molecule type" value="Genomic_DNA"/>
</dbReference>
<dbReference type="Pfam" id="PF25967">
    <property type="entry name" value="RND-MFP_C"/>
    <property type="match status" value="1"/>
</dbReference>
<name>A0A437JCV1_9SPHN</name>
<dbReference type="Gene3D" id="1.10.287.470">
    <property type="entry name" value="Helix hairpin bin"/>
    <property type="match status" value="1"/>
</dbReference>
<dbReference type="RefSeq" id="WP_127689266.1">
    <property type="nucleotide sequence ID" value="NZ_RZUL01000001.1"/>
</dbReference>
<comment type="caution">
    <text evidence="6">The sequence shown here is derived from an EMBL/GenBank/DDBJ whole genome shotgun (WGS) entry which is preliminary data.</text>
</comment>
<dbReference type="OrthoDB" id="7422354at2"/>
<keyword evidence="7" id="KW-1185">Reference proteome</keyword>
<dbReference type="PANTHER" id="PTHR30469">
    <property type="entry name" value="MULTIDRUG RESISTANCE PROTEIN MDTA"/>
    <property type="match status" value="1"/>
</dbReference>
<evidence type="ECO:0000259" key="5">
    <source>
        <dbReference type="Pfam" id="PF25967"/>
    </source>
</evidence>
<dbReference type="PANTHER" id="PTHR30469:SF15">
    <property type="entry name" value="HLYD FAMILY OF SECRETION PROTEINS"/>
    <property type="match status" value="1"/>
</dbReference>
<keyword evidence="3" id="KW-0472">Membrane</keyword>
<feature type="domain" description="CusB-like beta-barrel" evidence="4">
    <location>
        <begin position="245"/>
        <end position="313"/>
    </location>
</feature>
<feature type="transmembrane region" description="Helical" evidence="3">
    <location>
        <begin position="29"/>
        <end position="48"/>
    </location>
</feature>
<dbReference type="InterPro" id="IPR006143">
    <property type="entry name" value="RND_pump_MFP"/>
</dbReference>
<keyword evidence="3" id="KW-0812">Transmembrane</keyword>
<comment type="similarity">
    <text evidence="1">Belongs to the membrane fusion protein (MFP) (TC 8.A.1) family.</text>
</comment>
<dbReference type="GO" id="GO:0015562">
    <property type="term" value="F:efflux transmembrane transporter activity"/>
    <property type="evidence" value="ECO:0007669"/>
    <property type="project" value="TreeGrafter"/>
</dbReference>
<evidence type="ECO:0000256" key="3">
    <source>
        <dbReference type="SAM" id="Phobius"/>
    </source>
</evidence>
<dbReference type="NCBIfam" id="TIGR01730">
    <property type="entry name" value="RND_mfp"/>
    <property type="match status" value="1"/>
</dbReference>
<evidence type="ECO:0000256" key="2">
    <source>
        <dbReference type="SAM" id="Coils"/>
    </source>
</evidence>
<keyword evidence="2" id="KW-0175">Coiled coil</keyword>
<evidence type="ECO:0000313" key="7">
    <source>
        <dbReference type="Proteomes" id="UP000282977"/>
    </source>
</evidence>
<dbReference type="GO" id="GO:1990281">
    <property type="term" value="C:efflux pump complex"/>
    <property type="evidence" value="ECO:0007669"/>
    <property type="project" value="TreeGrafter"/>
</dbReference>
<dbReference type="Gene3D" id="2.40.50.100">
    <property type="match status" value="1"/>
</dbReference>
<dbReference type="Gene3D" id="2.40.420.20">
    <property type="match status" value="1"/>
</dbReference>
<organism evidence="6 7">
    <name type="scientific">Sphingobium algorifonticola</name>
    <dbReference type="NCBI Taxonomy" id="2008318"/>
    <lineage>
        <taxon>Bacteria</taxon>
        <taxon>Pseudomonadati</taxon>
        <taxon>Pseudomonadota</taxon>
        <taxon>Alphaproteobacteria</taxon>
        <taxon>Sphingomonadales</taxon>
        <taxon>Sphingomonadaceae</taxon>
        <taxon>Sphingobium</taxon>
    </lineage>
</organism>
<feature type="coiled-coil region" evidence="2">
    <location>
        <begin position="173"/>
        <end position="200"/>
    </location>
</feature>
<evidence type="ECO:0000259" key="4">
    <source>
        <dbReference type="Pfam" id="PF25954"/>
    </source>
</evidence>
<dbReference type="InterPro" id="IPR058792">
    <property type="entry name" value="Beta-barrel_RND_2"/>
</dbReference>
<accession>A0A437JCV1</accession>
<dbReference type="InterPro" id="IPR058627">
    <property type="entry name" value="MdtA-like_C"/>
</dbReference>
<dbReference type="Pfam" id="PF25954">
    <property type="entry name" value="Beta-barrel_RND_2"/>
    <property type="match status" value="1"/>
</dbReference>
<dbReference type="SUPFAM" id="SSF111369">
    <property type="entry name" value="HlyD-like secretion proteins"/>
    <property type="match status" value="1"/>
</dbReference>
<feature type="domain" description="Multidrug resistance protein MdtA-like C-terminal permuted SH3" evidence="5">
    <location>
        <begin position="321"/>
        <end position="375"/>
    </location>
</feature>
<protein>
    <submittedName>
        <fullName evidence="6">Efflux RND transporter periplasmic adaptor subunit</fullName>
    </submittedName>
</protein>